<dbReference type="GO" id="GO:0005634">
    <property type="term" value="C:nucleus"/>
    <property type="evidence" value="ECO:0007669"/>
    <property type="project" value="UniProtKB-SubCell"/>
</dbReference>
<protein>
    <submittedName>
        <fullName evidence="9">Transcription factor HES-1</fullName>
    </submittedName>
</protein>
<feature type="compositionally biased region" description="Basic and acidic residues" evidence="5">
    <location>
        <begin position="25"/>
        <end position="38"/>
    </location>
</feature>
<evidence type="ECO:0000313" key="7">
    <source>
        <dbReference type="EMBL" id="VDM42755.1"/>
    </source>
</evidence>
<reference evidence="9" key="1">
    <citation type="submission" date="2016-06" db="UniProtKB">
        <authorList>
            <consortium name="WormBaseParasite"/>
        </authorList>
    </citation>
    <scope>IDENTIFICATION</scope>
</reference>
<feature type="compositionally biased region" description="Basic residues" evidence="5">
    <location>
        <begin position="1"/>
        <end position="10"/>
    </location>
</feature>
<dbReference type="Gene3D" id="4.10.280.10">
    <property type="entry name" value="Helix-loop-helix DNA-binding domain"/>
    <property type="match status" value="1"/>
</dbReference>
<reference evidence="7 8" key="2">
    <citation type="submission" date="2018-11" db="EMBL/GenBank/DDBJ databases">
        <authorList>
            <consortium name="Pathogen Informatics"/>
        </authorList>
    </citation>
    <scope>NUCLEOTIDE SEQUENCE [LARGE SCALE GENOMIC DNA]</scope>
</reference>
<keyword evidence="3" id="KW-0804">Transcription</keyword>
<dbReference type="WBParaSite" id="TCNE_0001143401-mRNA-1">
    <property type="protein sequence ID" value="TCNE_0001143401-mRNA-1"/>
    <property type="gene ID" value="TCNE_0001143401"/>
</dbReference>
<dbReference type="EMBL" id="UYWY01020856">
    <property type="protein sequence ID" value="VDM42755.1"/>
    <property type="molecule type" value="Genomic_DNA"/>
</dbReference>
<organism evidence="8 9">
    <name type="scientific">Toxocara canis</name>
    <name type="common">Canine roundworm</name>
    <dbReference type="NCBI Taxonomy" id="6265"/>
    <lineage>
        <taxon>Eukaryota</taxon>
        <taxon>Metazoa</taxon>
        <taxon>Ecdysozoa</taxon>
        <taxon>Nematoda</taxon>
        <taxon>Chromadorea</taxon>
        <taxon>Rhabditida</taxon>
        <taxon>Spirurina</taxon>
        <taxon>Ascaridomorpha</taxon>
        <taxon>Ascaridoidea</taxon>
        <taxon>Toxocaridae</taxon>
        <taxon>Toxocara</taxon>
    </lineage>
</organism>
<dbReference type="PROSITE" id="PS50888">
    <property type="entry name" value="BHLH"/>
    <property type="match status" value="1"/>
</dbReference>
<dbReference type="PANTHER" id="PTHR10985">
    <property type="entry name" value="BASIC HELIX-LOOP-HELIX TRANSCRIPTION FACTOR, HES-RELATED"/>
    <property type="match status" value="1"/>
</dbReference>
<evidence type="ECO:0000259" key="6">
    <source>
        <dbReference type="PROSITE" id="PS50888"/>
    </source>
</evidence>
<comment type="subcellular location">
    <subcellularLocation>
        <location evidence="1">Nucleus</location>
    </subcellularLocation>
</comment>
<feature type="region of interest" description="Disordered" evidence="5">
    <location>
        <begin position="1"/>
        <end position="38"/>
    </location>
</feature>
<evidence type="ECO:0000256" key="3">
    <source>
        <dbReference type="ARBA" id="ARBA00023163"/>
    </source>
</evidence>
<evidence type="ECO:0000313" key="8">
    <source>
        <dbReference type="Proteomes" id="UP000050794"/>
    </source>
</evidence>
<dbReference type="AlphaFoldDB" id="A0A183USG4"/>
<evidence type="ECO:0000256" key="5">
    <source>
        <dbReference type="SAM" id="MobiDB-lite"/>
    </source>
</evidence>
<dbReference type="GO" id="GO:0046983">
    <property type="term" value="F:protein dimerization activity"/>
    <property type="evidence" value="ECO:0007669"/>
    <property type="project" value="InterPro"/>
</dbReference>
<name>A0A183USG4_TOXCA</name>
<keyword evidence="4" id="KW-0539">Nucleus</keyword>
<evidence type="ECO:0000256" key="2">
    <source>
        <dbReference type="ARBA" id="ARBA00023015"/>
    </source>
</evidence>
<feature type="domain" description="BHLH" evidence="6">
    <location>
        <begin position="27"/>
        <end position="81"/>
    </location>
</feature>
<feature type="compositionally biased region" description="Polar residues" evidence="5">
    <location>
        <begin position="11"/>
        <end position="22"/>
    </location>
</feature>
<evidence type="ECO:0000256" key="1">
    <source>
        <dbReference type="ARBA" id="ARBA00004123"/>
    </source>
</evidence>
<dbReference type="Pfam" id="PF00010">
    <property type="entry name" value="HLH"/>
    <property type="match status" value="1"/>
</dbReference>
<keyword evidence="8" id="KW-1185">Reference proteome</keyword>
<evidence type="ECO:0000313" key="9">
    <source>
        <dbReference type="WBParaSite" id="TCNE_0001143401-mRNA-1"/>
    </source>
</evidence>
<keyword evidence="2" id="KW-0805">Transcription regulation</keyword>
<dbReference type="Proteomes" id="UP000050794">
    <property type="component" value="Unassembled WGS sequence"/>
</dbReference>
<accession>A0A183USG4</accession>
<dbReference type="InterPro" id="IPR036638">
    <property type="entry name" value="HLH_DNA-bd_sf"/>
</dbReference>
<dbReference type="SMART" id="SM00353">
    <property type="entry name" value="HLH"/>
    <property type="match status" value="1"/>
</dbReference>
<gene>
    <name evidence="7" type="ORF">TCNE_LOCUS11434</name>
</gene>
<proteinExistence type="predicted"/>
<dbReference type="InterPro" id="IPR050370">
    <property type="entry name" value="HES_HEY"/>
</dbReference>
<sequence>MDRVSLKRRQICTTPSTSSMSSEVEDVKQGNKPEMERRRRARMNEAFEQLKKFHLMHSPNQPSKLEKSDVLELTVDYLRKLHENNESTREDSSNEVALEAYREGFRMAGEAAKSFVQYALPPPQAAILNVGLAAVLANNGSTQPAVPPKHVRKRDFFSAFPDNIMSSDSSISIPFVRNSGAFPLVCPVPPIRLPVHFNSSPVLCEIDRNVPVDERRQTVACFEHAHRPSKEATSGSGTTSIVCVICEGKCRCKR</sequence>
<dbReference type="SUPFAM" id="SSF47459">
    <property type="entry name" value="HLH, helix-loop-helix DNA-binding domain"/>
    <property type="match status" value="1"/>
</dbReference>
<dbReference type="InterPro" id="IPR011598">
    <property type="entry name" value="bHLH_dom"/>
</dbReference>
<evidence type="ECO:0000256" key="4">
    <source>
        <dbReference type="ARBA" id="ARBA00023242"/>
    </source>
</evidence>